<sequence>MLHDCFLALLGLPGDVFVARVKPNEGGQRAGTDDFLSEKDVSSELVVNSDLDFLSVSERSVLQRIASVGSDFLFVKRWIASSRRLVGKGADAETGGENPPAKGPSDSAVGAAPFSLYRQGLAVRCDALCAAFSDSVMRLEQNFLFSRLQLPFSHILNSLADEALVIKTVAQLLREIDRLRLAGVRLLDFLSRKAAESSADSLLGFLLRGLHEAVGTVFVSQLSEWVSFGRLTDECGEFFVCRNPAGWVRVLSSTAEMDLEISSLGRCVWGRSSALKGGQRAPEVGGADSESKRQRVNVGFPVDSLVSPTGSSQRSVGLLAFDFLSLHRLRAEQVPLPDGLVLESLSVDDFFFVGRAVRVLRRSAAWGPEDLREAEVAGALASLDSAFRVQILPSGPGLSSPLPPSALMGSAGRVMRRVVSERLWVLVRDRQLAESILLGLREVSLLAAGGFWQGFIGRESELRNAERERTKGKGGERRGFEDPTRRVRKAWVSAVSEEESRQLLEGQMMPEGQGETEEGFPLSEHLKKFRLRIAPPGFQIPWPGGNGTFQSSSGDFVFSGVRASREGKALLFPPAADRDRDMSMPPFMACRDLQSVCQGCVSSVSFKVPLSGSSGLGVRLGVVVSPEPAAPPASFSALGKRQGGRDSGGGMSTFLRLCGPSLYIDVAVAPPPIPSGARKGGEMSSPSGRSSIRGAEKEDEEERDFIVSVFLVSTAGGGRHSSQGEEGLEGSRQGWPDVAVLGSAKARVSLRGDDGSVPGVREVSILMFVSISASDETLRVRLSRERTRTSVGRDEKENDPQTSFGSSLLPSFLDCSVPLNLPLCLPLRSDAVLLSLTSPPLDVSIPVTDNVVTPFGISVANGRQAHSSEVLWHVAPTVSELKEGREERQENWAVVRRLGGHNQSGGVEVSAWRFEAGGPVGEGTEGGVEGTLAAAADALSLPERWRVQLRFDARGLAGLLVQEGDLWRYNRIFCLLFGLTKVKFDLDAVWRSSNETRKTIWQVWRREKSQGGGRVAGGGMIGDEQEEGRLWKKTLHVRAFMVFCVQEILLYLQQDVVEEEFGSLLETVRESRDFGRIVAAHEKFLVKTTTRAFLRIPSLLQPLLAVVAAAAEFSEVASEILEKLRESANAGILKARGRARHRQDGGDQGQGGGRSRSPPTIRGGGGKRKQEENPQRAAEWPREMGRFARQVDSLRRDFVGPVSALFSAASDFASGPSAATHALVSKLLLRLNFNHFFAPELSVEDEKGKGSSASRTDVQTALPPLLRGGRMQKRLFGTGPQAERRAPPPLREAGSGTLRSERESQPGLVTRGRAERDRDPLRGLPPSSSTHAPAGTPAPASAPVSQPQQQQEQPQRRKTGEGQGSSSVVRPGGGAGRAPPPAQSSASKGETPSAAPLRLAGMEAALRRREKEVAQQPEASAAQAPASTPSAPSAPSGDAAVSSSAGPSASTGKAATAEGGQAEAALQAKPAAKPKMKATPEEMREIMKTIEERIKKKKEQQQS</sequence>
<dbReference type="VEuPathDB" id="CryptoDB:Cvel_10788"/>
<dbReference type="InterPro" id="IPR007259">
    <property type="entry name" value="GCP"/>
</dbReference>
<dbReference type="GO" id="GO:0007020">
    <property type="term" value="P:microtubule nucleation"/>
    <property type="evidence" value="ECO:0007669"/>
    <property type="project" value="InterPro"/>
</dbReference>
<feature type="signal peptide" evidence="7">
    <location>
        <begin position="1"/>
        <end position="18"/>
    </location>
</feature>
<dbReference type="Gene3D" id="1.20.120.1900">
    <property type="entry name" value="Gamma-tubulin complex, C-terminal domain"/>
    <property type="match status" value="1"/>
</dbReference>
<organism evidence="10">
    <name type="scientific">Chromera velia CCMP2878</name>
    <dbReference type="NCBI Taxonomy" id="1169474"/>
    <lineage>
        <taxon>Eukaryota</taxon>
        <taxon>Sar</taxon>
        <taxon>Alveolata</taxon>
        <taxon>Colpodellida</taxon>
        <taxon>Chromeraceae</taxon>
        <taxon>Chromera</taxon>
    </lineage>
</organism>
<dbReference type="EMBL" id="CDMZ01005022">
    <property type="protein sequence ID" value="CEM51680.1"/>
    <property type="molecule type" value="Genomic_DNA"/>
</dbReference>
<keyword evidence="7" id="KW-0732">Signal</keyword>
<evidence type="ECO:0000256" key="3">
    <source>
        <dbReference type="ARBA" id="ARBA00022490"/>
    </source>
</evidence>
<dbReference type="GO" id="GO:0005874">
    <property type="term" value="C:microtubule"/>
    <property type="evidence" value="ECO:0007669"/>
    <property type="project" value="UniProtKB-KW"/>
</dbReference>
<comment type="subcellular location">
    <subcellularLocation>
        <location evidence="1">Cytoplasm</location>
        <location evidence="1">Cytoskeleton</location>
        <location evidence="1">Microtubule organizing center</location>
    </subcellularLocation>
</comment>
<keyword evidence="5" id="KW-0206">Cytoskeleton</keyword>
<accession>A0A0G4I471</accession>
<dbReference type="GO" id="GO:0043015">
    <property type="term" value="F:gamma-tubulin binding"/>
    <property type="evidence" value="ECO:0007669"/>
    <property type="project" value="InterPro"/>
</dbReference>
<evidence type="ECO:0000256" key="5">
    <source>
        <dbReference type="ARBA" id="ARBA00023212"/>
    </source>
</evidence>
<dbReference type="Pfam" id="PF04130">
    <property type="entry name" value="GCP_C_terminal"/>
    <property type="match status" value="1"/>
</dbReference>
<evidence type="ECO:0000259" key="9">
    <source>
        <dbReference type="Pfam" id="PF17681"/>
    </source>
</evidence>
<feature type="compositionally biased region" description="Basic and acidic residues" evidence="6">
    <location>
        <begin position="1168"/>
        <end position="1183"/>
    </location>
</feature>
<dbReference type="InterPro" id="IPR042241">
    <property type="entry name" value="GCP_C_sf"/>
</dbReference>
<keyword evidence="3" id="KW-0963">Cytoplasm</keyword>
<dbReference type="GO" id="GO:0051225">
    <property type="term" value="P:spindle assembly"/>
    <property type="evidence" value="ECO:0007669"/>
    <property type="project" value="TreeGrafter"/>
</dbReference>
<reference evidence="10" key="1">
    <citation type="submission" date="2014-11" db="EMBL/GenBank/DDBJ databases">
        <authorList>
            <person name="Otto D Thomas"/>
            <person name="Naeem Raeece"/>
        </authorList>
    </citation>
    <scope>NUCLEOTIDE SEQUENCE</scope>
</reference>
<evidence type="ECO:0000256" key="4">
    <source>
        <dbReference type="ARBA" id="ARBA00022701"/>
    </source>
</evidence>
<dbReference type="PANTHER" id="PTHR19302">
    <property type="entry name" value="GAMMA TUBULIN COMPLEX PROTEIN"/>
    <property type="match status" value="1"/>
</dbReference>
<dbReference type="GO" id="GO:0051321">
    <property type="term" value="P:meiotic cell cycle"/>
    <property type="evidence" value="ECO:0007669"/>
    <property type="project" value="TreeGrafter"/>
</dbReference>
<dbReference type="GO" id="GO:0000922">
    <property type="term" value="C:spindle pole"/>
    <property type="evidence" value="ECO:0007669"/>
    <property type="project" value="InterPro"/>
</dbReference>
<evidence type="ECO:0000256" key="7">
    <source>
        <dbReference type="SAM" id="SignalP"/>
    </source>
</evidence>
<dbReference type="PANTHER" id="PTHR19302:SF27">
    <property type="entry name" value="GAMMA-TUBULIN COMPLEX COMPONENT 4"/>
    <property type="match status" value="1"/>
</dbReference>
<protein>
    <recommendedName>
        <fullName evidence="11">Spindle pole body component</fullName>
    </recommendedName>
</protein>
<dbReference type="GO" id="GO:0000278">
    <property type="term" value="P:mitotic cell cycle"/>
    <property type="evidence" value="ECO:0007669"/>
    <property type="project" value="TreeGrafter"/>
</dbReference>
<dbReference type="GO" id="GO:0000930">
    <property type="term" value="C:gamma-tubulin complex"/>
    <property type="evidence" value="ECO:0007669"/>
    <property type="project" value="TreeGrafter"/>
</dbReference>
<evidence type="ECO:0008006" key="11">
    <source>
        <dbReference type="Google" id="ProtNLM"/>
    </source>
</evidence>
<feature type="region of interest" description="Disordered" evidence="6">
    <location>
        <begin position="1244"/>
        <end position="1482"/>
    </location>
</feature>
<feature type="domain" description="Gamma tubulin complex component protein N-terminal" evidence="9">
    <location>
        <begin position="2"/>
        <end position="245"/>
    </location>
</feature>
<feature type="compositionally biased region" description="Low complexity" evidence="6">
    <location>
        <begin position="1414"/>
        <end position="1473"/>
    </location>
</feature>
<feature type="region of interest" description="Disordered" evidence="6">
    <location>
        <begin position="674"/>
        <end position="701"/>
    </location>
</feature>
<name>A0A0G4I471_9ALVE</name>
<evidence type="ECO:0000313" key="10">
    <source>
        <dbReference type="EMBL" id="CEM51680.1"/>
    </source>
</evidence>
<dbReference type="GO" id="GO:0051011">
    <property type="term" value="F:microtubule minus-end binding"/>
    <property type="evidence" value="ECO:0007669"/>
    <property type="project" value="TreeGrafter"/>
</dbReference>
<dbReference type="GO" id="GO:0031122">
    <property type="term" value="P:cytoplasmic microtubule organization"/>
    <property type="evidence" value="ECO:0007669"/>
    <property type="project" value="TreeGrafter"/>
</dbReference>
<evidence type="ECO:0000256" key="1">
    <source>
        <dbReference type="ARBA" id="ARBA00004267"/>
    </source>
</evidence>
<gene>
    <name evidence="10" type="ORF">Cvel_10788</name>
</gene>
<dbReference type="Pfam" id="PF17681">
    <property type="entry name" value="GCP_N_terminal"/>
    <property type="match status" value="1"/>
</dbReference>
<proteinExistence type="inferred from homology"/>
<feature type="domain" description="Gamma tubulin complex component C-terminal" evidence="8">
    <location>
        <begin position="951"/>
        <end position="1237"/>
    </location>
</feature>
<dbReference type="InterPro" id="IPR040457">
    <property type="entry name" value="GCP_C"/>
</dbReference>
<feature type="compositionally biased region" description="Basic and acidic residues" evidence="6">
    <location>
        <begin position="1312"/>
        <end position="1321"/>
    </location>
</feature>
<dbReference type="InterPro" id="IPR041470">
    <property type="entry name" value="GCP_N"/>
</dbReference>
<evidence type="ECO:0000259" key="8">
    <source>
        <dbReference type="Pfam" id="PF04130"/>
    </source>
</evidence>
<feature type="region of interest" description="Disordered" evidence="6">
    <location>
        <begin position="463"/>
        <end position="483"/>
    </location>
</feature>
<comment type="similarity">
    <text evidence="2">Belongs to the TUBGCP family.</text>
</comment>
<feature type="region of interest" description="Disordered" evidence="6">
    <location>
        <begin position="1134"/>
        <end position="1183"/>
    </location>
</feature>
<feature type="chain" id="PRO_5005192573" description="Spindle pole body component" evidence="7">
    <location>
        <begin position="19"/>
        <end position="1503"/>
    </location>
</feature>
<feature type="compositionally biased region" description="Low complexity" evidence="6">
    <location>
        <begin position="1325"/>
        <end position="1353"/>
    </location>
</feature>
<evidence type="ECO:0000256" key="2">
    <source>
        <dbReference type="ARBA" id="ARBA00010337"/>
    </source>
</evidence>
<evidence type="ECO:0000256" key="6">
    <source>
        <dbReference type="SAM" id="MobiDB-lite"/>
    </source>
</evidence>
<keyword evidence="4" id="KW-0493">Microtubule</keyword>